<evidence type="ECO:0000256" key="2">
    <source>
        <dbReference type="ARBA" id="ARBA00008488"/>
    </source>
</evidence>
<dbReference type="InterPro" id="IPR004254">
    <property type="entry name" value="AdipoR/HlyIII-related"/>
</dbReference>
<feature type="binding site" evidence="7">
    <location>
        <position position="188"/>
    </location>
    <ligand>
        <name>Zn(2+)</name>
        <dbReference type="ChEBI" id="CHEBI:29105"/>
    </ligand>
</feature>
<name>A0AA37WXY1_9GAMM</name>
<keyword evidence="4 8" id="KW-0812">Transmembrane</keyword>
<feature type="transmembrane region" description="Helical" evidence="8">
    <location>
        <begin position="108"/>
        <end position="129"/>
    </location>
</feature>
<dbReference type="NCBIfam" id="TIGR01065">
    <property type="entry name" value="hlyIII"/>
    <property type="match status" value="1"/>
</dbReference>
<keyword evidence="5 8" id="KW-1133">Transmembrane helix</keyword>
<feature type="transmembrane region" description="Helical" evidence="8">
    <location>
        <begin position="136"/>
        <end position="155"/>
    </location>
</feature>
<comment type="caution">
    <text evidence="9">The sequence shown here is derived from an EMBL/GenBank/DDBJ whole genome shotgun (WGS) entry which is preliminary data.</text>
</comment>
<evidence type="ECO:0000256" key="4">
    <source>
        <dbReference type="ARBA" id="ARBA00022692"/>
    </source>
</evidence>
<gene>
    <name evidence="9" type="ORF">GCM10007894_20410</name>
</gene>
<feature type="transmembrane region" description="Helical" evidence="8">
    <location>
        <begin position="79"/>
        <end position="102"/>
    </location>
</feature>
<keyword evidence="7" id="KW-0862">Zinc</keyword>
<comment type="subcellular location">
    <subcellularLocation>
        <location evidence="1">Cell membrane</location>
        <topology evidence="1">Multi-pass membrane protein</topology>
    </subcellularLocation>
</comment>
<dbReference type="NCBIfam" id="NF011669">
    <property type="entry name" value="PRK15087.1"/>
    <property type="match status" value="1"/>
</dbReference>
<feature type="transmembrane region" description="Helical" evidence="8">
    <location>
        <begin position="12"/>
        <end position="36"/>
    </location>
</feature>
<dbReference type="AlphaFoldDB" id="A0AA37WXY1"/>
<accession>A0AA37WXY1</accession>
<reference evidence="9 10" key="1">
    <citation type="journal article" date="2014" name="Int. J. Syst. Evol. Microbiol.">
        <title>Complete genome sequence of Corynebacterium casei LMG S-19264T (=DSM 44701T), isolated from a smear-ripened cheese.</title>
        <authorList>
            <consortium name="US DOE Joint Genome Institute (JGI-PGF)"/>
            <person name="Walter F."/>
            <person name="Albersmeier A."/>
            <person name="Kalinowski J."/>
            <person name="Ruckert C."/>
        </authorList>
    </citation>
    <scope>NUCLEOTIDE SEQUENCE [LARGE SCALE GENOMIC DNA]</scope>
    <source>
        <strain evidence="9 10">NBRC 112785</strain>
    </source>
</reference>
<evidence type="ECO:0000256" key="7">
    <source>
        <dbReference type="PIRSR" id="PIRSR604254-1"/>
    </source>
</evidence>
<keyword evidence="6 8" id="KW-0472">Membrane</keyword>
<feature type="transmembrane region" description="Helical" evidence="8">
    <location>
        <begin position="190"/>
        <end position="210"/>
    </location>
</feature>
<feature type="binding site" evidence="7">
    <location>
        <position position="66"/>
    </location>
    <ligand>
        <name>Zn(2+)</name>
        <dbReference type="ChEBI" id="CHEBI:29105"/>
    </ligand>
</feature>
<evidence type="ECO:0000256" key="6">
    <source>
        <dbReference type="ARBA" id="ARBA00023136"/>
    </source>
</evidence>
<keyword evidence="7" id="KW-0479">Metal-binding</keyword>
<evidence type="ECO:0000256" key="5">
    <source>
        <dbReference type="ARBA" id="ARBA00022989"/>
    </source>
</evidence>
<evidence type="ECO:0000256" key="1">
    <source>
        <dbReference type="ARBA" id="ARBA00004651"/>
    </source>
</evidence>
<dbReference type="Proteomes" id="UP001157439">
    <property type="component" value="Unassembled WGS sequence"/>
</dbReference>
<evidence type="ECO:0000313" key="10">
    <source>
        <dbReference type="Proteomes" id="UP001157439"/>
    </source>
</evidence>
<dbReference type="InterPro" id="IPR005744">
    <property type="entry name" value="Hy-lIII"/>
</dbReference>
<evidence type="ECO:0000256" key="3">
    <source>
        <dbReference type="ARBA" id="ARBA00022475"/>
    </source>
</evidence>
<dbReference type="PANTHER" id="PTHR20855:SF3">
    <property type="entry name" value="LD03007P"/>
    <property type="match status" value="1"/>
</dbReference>
<protein>
    <submittedName>
        <fullName evidence="9">Hemolysin III family protein</fullName>
    </submittedName>
</protein>
<dbReference type="PROSITE" id="PS51257">
    <property type="entry name" value="PROKAR_LIPOPROTEIN"/>
    <property type="match status" value="1"/>
</dbReference>
<dbReference type="RefSeq" id="WP_095498450.1">
    <property type="nucleotide sequence ID" value="NZ_BSPO01000003.1"/>
</dbReference>
<evidence type="ECO:0000313" key="9">
    <source>
        <dbReference type="EMBL" id="GLS84064.1"/>
    </source>
</evidence>
<feature type="transmembrane region" description="Helical" evidence="8">
    <location>
        <begin position="48"/>
        <end position="67"/>
    </location>
</feature>
<dbReference type="Pfam" id="PF03006">
    <property type="entry name" value="HlyIII"/>
    <property type="match status" value="1"/>
</dbReference>
<dbReference type="PANTHER" id="PTHR20855">
    <property type="entry name" value="ADIPOR/PROGESTIN RECEPTOR-RELATED"/>
    <property type="match status" value="1"/>
</dbReference>
<feature type="transmembrane region" description="Helical" evidence="8">
    <location>
        <begin position="161"/>
        <end position="181"/>
    </location>
</feature>
<dbReference type="EMBL" id="BSPO01000003">
    <property type="protein sequence ID" value="GLS84064.1"/>
    <property type="molecule type" value="Genomic_DNA"/>
</dbReference>
<keyword evidence="3" id="KW-1003">Cell membrane</keyword>
<proteinExistence type="inferred from homology"/>
<comment type="similarity">
    <text evidence="2">Belongs to the UPF0073 (Hly-III) family.</text>
</comment>
<dbReference type="GO" id="GO:0046872">
    <property type="term" value="F:metal ion binding"/>
    <property type="evidence" value="ECO:0007669"/>
    <property type="project" value="UniProtKB-KW"/>
</dbReference>
<keyword evidence="10" id="KW-1185">Reference proteome</keyword>
<feature type="binding site" evidence="7">
    <location>
        <position position="192"/>
    </location>
    <ligand>
        <name>Zn(2+)</name>
        <dbReference type="ChEBI" id="CHEBI:29105"/>
    </ligand>
</feature>
<dbReference type="GO" id="GO:0140911">
    <property type="term" value="F:pore-forming activity"/>
    <property type="evidence" value="ECO:0007669"/>
    <property type="project" value="InterPro"/>
</dbReference>
<evidence type="ECO:0000256" key="8">
    <source>
        <dbReference type="SAM" id="Phobius"/>
    </source>
</evidence>
<organism evidence="9 10">
    <name type="scientific">Paraferrimonas haliotis</name>
    <dbReference type="NCBI Taxonomy" id="2013866"/>
    <lineage>
        <taxon>Bacteria</taxon>
        <taxon>Pseudomonadati</taxon>
        <taxon>Pseudomonadota</taxon>
        <taxon>Gammaproteobacteria</taxon>
        <taxon>Alteromonadales</taxon>
        <taxon>Ferrimonadaceae</taxon>
        <taxon>Paraferrimonas</taxon>
    </lineage>
</organism>
<dbReference type="GO" id="GO:0005886">
    <property type="term" value="C:plasma membrane"/>
    <property type="evidence" value="ECO:0007669"/>
    <property type="project" value="UniProtKB-SubCell"/>
</dbReference>
<sequence length="217" mass="23773">MASDYSKTEEFANALTHGIGVVFACVGLLLLVQSGLSMSANSAAMASYLVYGISMILLFSASTLYHSFAHTKAKHLLKVLDHCAIFLLIAGTYTPLLVIAITTPLANGLLLTIWSLALTGIAVKIRFVYRFKRLSLALYLIMGWLALVALYQLVRALPSEAIVWLFAGGIAYTLGAFFYVAKKLKFSHAIWHLFVIGGAVCHYLTIYWYVTPLAKQG</sequence>